<accession>A0AB39XVV1</accession>
<organism evidence="1">
    <name type="scientific">Streptomyces sp. R33</name>
    <dbReference type="NCBI Taxonomy" id="3238629"/>
    <lineage>
        <taxon>Bacteria</taxon>
        <taxon>Bacillati</taxon>
        <taxon>Actinomycetota</taxon>
        <taxon>Actinomycetes</taxon>
        <taxon>Kitasatosporales</taxon>
        <taxon>Streptomycetaceae</taxon>
        <taxon>Streptomyces</taxon>
    </lineage>
</organism>
<dbReference type="Pfam" id="PF17196">
    <property type="entry name" value="DUF5133"/>
    <property type="match status" value="1"/>
</dbReference>
<reference evidence="1" key="1">
    <citation type="submission" date="2024-08" db="EMBL/GenBank/DDBJ databases">
        <authorList>
            <person name="Yu S.T."/>
        </authorList>
    </citation>
    <scope>NUCLEOTIDE SEQUENCE</scope>
    <source>
        <strain evidence="1">R33</strain>
    </source>
</reference>
<sequence>MATTPATAYEAECILSAAAAQAGLPETVLAAAMREALRGAPVPARAERALREAVQASRIQGTAFQASGPYLLPLRTDAEKAVGRFFEARLRLTAAPADPEARRAFEDVLFTLCVLMGRPSAPQALHEAIQYTES</sequence>
<dbReference type="InterPro" id="IPR033457">
    <property type="entry name" value="DUF5133"/>
</dbReference>
<gene>
    <name evidence="1" type="ORF">AB5J51_02545</name>
</gene>
<dbReference type="RefSeq" id="WP_159047416.1">
    <property type="nucleotide sequence ID" value="NZ_CP165727.1"/>
</dbReference>
<dbReference type="EMBL" id="CP165727">
    <property type="protein sequence ID" value="XDV61893.1"/>
    <property type="molecule type" value="Genomic_DNA"/>
</dbReference>
<evidence type="ECO:0000313" key="1">
    <source>
        <dbReference type="EMBL" id="XDV61893.1"/>
    </source>
</evidence>
<protein>
    <submittedName>
        <fullName evidence="1">DUF5133 domain-containing protein</fullName>
    </submittedName>
</protein>
<proteinExistence type="predicted"/>
<name>A0AB39XVV1_9ACTN</name>
<dbReference type="AlphaFoldDB" id="A0AB39XVV1"/>